<evidence type="ECO:0000256" key="6">
    <source>
        <dbReference type="ARBA" id="ARBA00022989"/>
    </source>
</evidence>
<protein>
    <recommendedName>
        <fullName evidence="11">Dynamin-type G domain-containing protein</fullName>
    </recommendedName>
</protein>
<feature type="domain" description="Dynamin-type G" evidence="11">
    <location>
        <begin position="113"/>
        <end position="366"/>
    </location>
</feature>
<evidence type="ECO:0000256" key="5">
    <source>
        <dbReference type="ARBA" id="ARBA00022801"/>
    </source>
</evidence>
<dbReference type="InterPro" id="IPR006884">
    <property type="entry name" value="Fzo/mitofusin_HR2"/>
</dbReference>
<dbReference type="Pfam" id="PF00350">
    <property type="entry name" value="Dynamin_N"/>
    <property type="match status" value="1"/>
</dbReference>
<keyword evidence="5" id="KW-0378">Hydrolase</keyword>
<dbReference type="CDD" id="cd09912">
    <property type="entry name" value="DLP_2"/>
    <property type="match status" value="1"/>
</dbReference>
<dbReference type="InterPro" id="IPR027094">
    <property type="entry name" value="Mitofusin_fam"/>
</dbReference>
<organism evidence="12 13">
    <name type="scientific">Pristionchus entomophagus</name>
    <dbReference type="NCBI Taxonomy" id="358040"/>
    <lineage>
        <taxon>Eukaryota</taxon>
        <taxon>Metazoa</taxon>
        <taxon>Ecdysozoa</taxon>
        <taxon>Nematoda</taxon>
        <taxon>Chromadorea</taxon>
        <taxon>Rhabditida</taxon>
        <taxon>Rhabditina</taxon>
        <taxon>Diplogasteromorpha</taxon>
        <taxon>Diplogasteroidea</taxon>
        <taxon>Neodiplogasteridae</taxon>
        <taxon>Pristionchus</taxon>
    </lineage>
</organism>
<keyword evidence="9" id="KW-0342">GTP-binding</keyword>
<evidence type="ECO:0000259" key="11">
    <source>
        <dbReference type="PROSITE" id="PS51718"/>
    </source>
</evidence>
<name>A0AAV5SXL7_9BILA</name>
<dbReference type="PANTHER" id="PTHR10465">
    <property type="entry name" value="TRANSMEMBRANE GTPASE FZO1"/>
    <property type="match status" value="1"/>
</dbReference>
<keyword evidence="7" id="KW-0175">Coiled coil</keyword>
<dbReference type="GO" id="GO:0008053">
    <property type="term" value="P:mitochondrial fusion"/>
    <property type="evidence" value="ECO:0007669"/>
    <property type="project" value="InterPro"/>
</dbReference>
<keyword evidence="10" id="KW-0472">Membrane</keyword>
<gene>
    <name evidence="12" type="ORF">PENTCL1PPCAC_9282</name>
</gene>
<evidence type="ECO:0000256" key="10">
    <source>
        <dbReference type="ARBA" id="ARBA00023136"/>
    </source>
</evidence>
<accession>A0AAV5SXL7</accession>
<evidence type="ECO:0000256" key="9">
    <source>
        <dbReference type="ARBA" id="ARBA00023134"/>
    </source>
</evidence>
<dbReference type="InterPro" id="IPR030381">
    <property type="entry name" value="G_DYNAMIN_dom"/>
</dbReference>
<evidence type="ECO:0000256" key="8">
    <source>
        <dbReference type="ARBA" id="ARBA00023128"/>
    </source>
</evidence>
<dbReference type="GO" id="GO:0005525">
    <property type="term" value="F:GTP binding"/>
    <property type="evidence" value="ECO:0007669"/>
    <property type="project" value="UniProtKB-KW"/>
</dbReference>
<evidence type="ECO:0000256" key="2">
    <source>
        <dbReference type="ARBA" id="ARBA00022692"/>
    </source>
</evidence>
<evidence type="ECO:0000256" key="4">
    <source>
        <dbReference type="ARBA" id="ARBA00022787"/>
    </source>
</evidence>
<keyword evidence="3" id="KW-0547">Nucleotide-binding</keyword>
<proteinExistence type="predicted"/>
<evidence type="ECO:0000256" key="3">
    <source>
        <dbReference type="ARBA" id="ARBA00022741"/>
    </source>
</evidence>
<evidence type="ECO:0000256" key="7">
    <source>
        <dbReference type="ARBA" id="ARBA00023054"/>
    </source>
</evidence>
<feature type="non-terminal residue" evidence="12">
    <location>
        <position position="1"/>
    </location>
</feature>
<sequence length="786" mass="88687">TAVVAGSINPEPIKMSGSISVAAAGDPAANRPFSLKTQRRANGAEPLARFGEAKKVLGDIYAEVNTYVDELNGFYEDLSTDSNPSAVVKVSDEQRKGLLDLSASIRIIRETFQRDHMKVVFFGRTSNGKSTTINAMLHDKVLPQGMGHTTCCFLQVEGCSDAEGWLQRDDLEEKLPLSDLRSYGNALGDDDRELPSAGGYNTTLRVFHPRTSPDGHVNRLLQNDVVIVDSPGVDVSPEFDSWIDAHCLDADVFVLVSNSESTLTNAEKQFFHRVSQRLSKPNIFVLNNRWDASASDGQDTANMVRKQHEQRLKEFLVDELHVCTEREVKERIYFVSSREMLEARLKELGKQERAFQQEYYKERRVEFEKFERVFEQCISRSAIHTKMEAHNRRAIEIVNKMRENCDAVQLAMGDQKRDRLLSMEESSSAFTRCREEFGRFEQACRLQTERLRAEVHVKVSADIAEEIQRLSVIMDKFERAFVDEPVDIKEFKRELAKFVDEYLTSDLEARCTGGLMTRIWNIENSMFQCVKTLLPDEYQPKLEEVWRYRAPFKFQICINVPQLVNDFHEDLEFRFTLGLSAIIRRIVAYRMGQPVTAIRGNLLSFKKNVEAQAAEGGTGDAEAAMMSQMVLTSATYLANGGVGLGLVGLVVYRAIGWKVLASVGAVYGGLYAYERLRWNNSAKEQHLKEQFRAHLATKMQNVAAAHTSHCETQAARDLEQVYEGLRATVGGVHRDMKEKVDDQKKAIEGVDKTLKGLGAIKGKTAFVLSSLEKFATDYLRSDSPTS</sequence>
<evidence type="ECO:0000256" key="1">
    <source>
        <dbReference type="ARBA" id="ARBA00004374"/>
    </source>
</evidence>
<keyword evidence="6" id="KW-1133">Transmembrane helix</keyword>
<dbReference type="PANTHER" id="PTHR10465:SF3">
    <property type="entry name" value="TRANSMEMBRANE GTPASE MARF-RELATED"/>
    <property type="match status" value="1"/>
</dbReference>
<evidence type="ECO:0000313" key="13">
    <source>
        <dbReference type="Proteomes" id="UP001432027"/>
    </source>
</evidence>
<reference evidence="12" key="1">
    <citation type="submission" date="2023-10" db="EMBL/GenBank/DDBJ databases">
        <title>Genome assembly of Pristionchus species.</title>
        <authorList>
            <person name="Yoshida K."/>
            <person name="Sommer R.J."/>
        </authorList>
    </citation>
    <scope>NUCLEOTIDE SEQUENCE</scope>
    <source>
        <strain evidence="12">RS0144</strain>
    </source>
</reference>
<dbReference type="Proteomes" id="UP001432027">
    <property type="component" value="Unassembled WGS sequence"/>
</dbReference>
<comment type="caution">
    <text evidence="12">The sequence shown here is derived from an EMBL/GenBank/DDBJ whole genome shotgun (WGS) entry which is preliminary data.</text>
</comment>
<comment type="subcellular location">
    <subcellularLocation>
        <location evidence="1">Mitochondrion outer membrane</location>
        <topology evidence="1">Multi-pass membrane protein</topology>
    </subcellularLocation>
</comment>
<dbReference type="GO" id="GO:0051646">
    <property type="term" value="P:mitochondrion localization"/>
    <property type="evidence" value="ECO:0007669"/>
    <property type="project" value="TreeGrafter"/>
</dbReference>
<dbReference type="AlphaFoldDB" id="A0AAV5SXL7"/>
<dbReference type="EMBL" id="BTSX01000002">
    <property type="protein sequence ID" value="GMS87107.1"/>
    <property type="molecule type" value="Genomic_DNA"/>
</dbReference>
<dbReference type="SUPFAM" id="SSF52540">
    <property type="entry name" value="P-loop containing nucleoside triphosphate hydrolases"/>
    <property type="match status" value="1"/>
</dbReference>
<evidence type="ECO:0000313" key="12">
    <source>
        <dbReference type="EMBL" id="GMS87107.1"/>
    </source>
</evidence>
<keyword evidence="8" id="KW-0496">Mitochondrion</keyword>
<keyword evidence="13" id="KW-1185">Reference proteome</keyword>
<dbReference type="GO" id="GO:0005741">
    <property type="term" value="C:mitochondrial outer membrane"/>
    <property type="evidence" value="ECO:0007669"/>
    <property type="project" value="UniProtKB-SubCell"/>
</dbReference>
<keyword evidence="4" id="KW-1000">Mitochondrion outer membrane</keyword>
<dbReference type="Gene3D" id="3.40.50.300">
    <property type="entry name" value="P-loop containing nucleotide triphosphate hydrolases"/>
    <property type="match status" value="1"/>
</dbReference>
<dbReference type="PROSITE" id="PS51718">
    <property type="entry name" value="G_DYNAMIN_2"/>
    <property type="match status" value="1"/>
</dbReference>
<dbReference type="Pfam" id="PF04799">
    <property type="entry name" value="Fzo_mitofusin"/>
    <property type="match status" value="1"/>
</dbReference>
<dbReference type="InterPro" id="IPR045063">
    <property type="entry name" value="Dynamin_N"/>
</dbReference>
<dbReference type="InterPro" id="IPR027417">
    <property type="entry name" value="P-loop_NTPase"/>
</dbReference>
<dbReference type="GO" id="GO:0003924">
    <property type="term" value="F:GTPase activity"/>
    <property type="evidence" value="ECO:0007669"/>
    <property type="project" value="InterPro"/>
</dbReference>
<keyword evidence="2" id="KW-0812">Transmembrane</keyword>